<dbReference type="HOGENOM" id="CLU_2987914_0_0_9"/>
<organism evidence="1 2">
    <name type="scientific">Eshraghiella crossota DSM 2876</name>
    <dbReference type="NCBI Taxonomy" id="511680"/>
    <lineage>
        <taxon>Bacteria</taxon>
        <taxon>Bacillati</taxon>
        <taxon>Bacillota</taxon>
        <taxon>Clostridia</taxon>
        <taxon>Lachnospirales</taxon>
        <taxon>Lachnospiraceae</taxon>
        <taxon>Eshraghiella</taxon>
    </lineage>
</organism>
<proteinExistence type="predicted"/>
<dbReference type="GeneID" id="98919136"/>
<dbReference type="Proteomes" id="UP000006238">
    <property type="component" value="Unassembled WGS sequence"/>
</dbReference>
<accession>D4RW09</accession>
<comment type="caution">
    <text evidence="1">The sequence shown here is derived from an EMBL/GenBank/DDBJ whole genome shotgun (WGS) entry which is preliminary data.</text>
</comment>
<dbReference type="RefSeq" id="WP_005600441.1">
    <property type="nucleotide sequence ID" value="NZ_GG663505.1"/>
</dbReference>
<evidence type="ECO:0000313" key="1">
    <source>
        <dbReference type="EMBL" id="EFF69821.1"/>
    </source>
</evidence>
<keyword evidence="2" id="KW-1185">Reference proteome</keyword>
<dbReference type="AlphaFoldDB" id="D4RW09"/>
<sequence>MNNTHPIPYEILLERYMESQRETEYLEYKISALNNEIDAWQKAYEDYAGILSEHGLI</sequence>
<protein>
    <submittedName>
        <fullName evidence="1">Uncharacterized protein</fullName>
    </submittedName>
</protein>
<name>D4RW09_9FIRM</name>
<gene>
    <name evidence="1" type="ORF">BUTYVIB_00004</name>
</gene>
<reference evidence="1 2" key="1">
    <citation type="submission" date="2010-02" db="EMBL/GenBank/DDBJ databases">
        <authorList>
            <person name="Weinstock G."/>
            <person name="Sodergren E."/>
            <person name="Clifton S."/>
            <person name="Fulton L."/>
            <person name="Fulton B."/>
            <person name="Courtney L."/>
            <person name="Fronick C."/>
            <person name="Harrison M."/>
            <person name="Strong C."/>
            <person name="Farmer C."/>
            <person name="Delahaunty K."/>
            <person name="Markovic C."/>
            <person name="Hall O."/>
            <person name="Minx P."/>
            <person name="Tomlinson C."/>
            <person name="Mitreva M."/>
            <person name="Nelson J."/>
            <person name="Hou S."/>
            <person name="Wollam A."/>
            <person name="Pepin K.H."/>
            <person name="Johnson M."/>
            <person name="Bhonagiri V."/>
            <person name="Zhang X."/>
            <person name="Suruliraj S."/>
            <person name="Warren W."/>
            <person name="Chinwalla A."/>
            <person name="Mardis E.R."/>
            <person name="Wilson R.K."/>
        </authorList>
    </citation>
    <scope>NUCLEOTIDE SEQUENCE [LARGE SCALE GENOMIC DNA]</scope>
    <source>
        <strain evidence="1 2">DSM 2876</strain>
    </source>
</reference>
<dbReference type="EMBL" id="ABWN01000002">
    <property type="protein sequence ID" value="EFF69821.1"/>
    <property type="molecule type" value="Genomic_DNA"/>
</dbReference>
<evidence type="ECO:0000313" key="2">
    <source>
        <dbReference type="Proteomes" id="UP000006238"/>
    </source>
</evidence>